<reference evidence="5" key="1">
    <citation type="submission" date="2014-02" db="EMBL/GenBank/DDBJ databases">
        <title>Complete mitochondrion genomes reveal florideophycean red algal diversity.</title>
        <authorList>
            <person name="Yang E.C."/>
            <person name="Yoon H.S."/>
        </authorList>
    </citation>
    <scope>NUCLEOTIDE SEQUENCE</scope>
</reference>
<gene>
    <name evidence="5" type="primary">rps11</name>
    <name evidence="5" type="ORF">Pcati.mt.25</name>
</gene>
<dbReference type="HAMAP" id="MF_01310">
    <property type="entry name" value="Ribosomal_uS11"/>
    <property type="match status" value="1"/>
</dbReference>
<dbReference type="GO" id="GO:0003735">
    <property type="term" value="F:structural constituent of ribosome"/>
    <property type="evidence" value="ECO:0007669"/>
    <property type="project" value="InterPro"/>
</dbReference>
<keyword evidence="4" id="KW-1133">Transmembrane helix</keyword>
<evidence type="ECO:0000256" key="2">
    <source>
        <dbReference type="ARBA" id="ARBA00022980"/>
    </source>
</evidence>
<comment type="similarity">
    <text evidence="1">Belongs to the universal ribosomal protein uS11 family.</text>
</comment>
<dbReference type="Pfam" id="PF00411">
    <property type="entry name" value="Ribosomal_S11"/>
    <property type="match status" value="1"/>
</dbReference>
<sequence length="117" mass="13654">MKKEKSIILIILFKPTNLFLIVTNIKGEILFWTSSGILNTKSTKKVIPSTIVYTFKYIINLLYKNNNKFIHIKIKGFNKNKKNILKIFKNTFLNILSVCDLESLPHNGCRKPKKKRI</sequence>
<evidence type="ECO:0000313" key="5">
    <source>
        <dbReference type="EMBL" id="AHX02458.1"/>
    </source>
</evidence>
<feature type="transmembrane region" description="Helical" evidence="4">
    <location>
        <begin position="7"/>
        <end position="26"/>
    </location>
</feature>
<dbReference type="PIRSF" id="PIRSF002131">
    <property type="entry name" value="Ribosomal_S11"/>
    <property type="match status" value="1"/>
</dbReference>
<dbReference type="EMBL" id="KJ398160">
    <property type="protein sequence ID" value="AHX02458.1"/>
    <property type="molecule type" value="Genomic_DNA"/>
</dbReference>
<dbReference type="GO" id="GO:1990904">
    <property type="term" value="C:ribonucleoprotein complex"/>
    <property type="evidence" value="ECO:0007669"/>
    <property type="project" value="UniProtKB-KW"/>
</dbReference>
<dbReference type="InterPro" id="IPR036967">
    <property type="entry name" value="Ribosomal_uS11_sf"/>
</dbReference>
<evidence type="ECO:0000256" key="4">
    <source>
        <dbReference type="SAM" id="Phobius"/>
    </source>
</evidence>
<dbReference type="InterPro" id="IPR001971">
    <property type="entry name" value="Ribosomal_uS11"/>
</dbReference>
<dbReference type="GO" id="GO:0005840">
    <property type="term" value="C:ribosome"/>
    <property type="evidence" value="ECO:0007669"/>
    <property type="project" value="UniProtKB-KW"/>
</dbReference>
<keyword evidence="4" id="KW-0472">Membrane</keyword>
<dbReference type="GO" id="GO:0006412">
    <property type="term" value="P:translation"/>
    <property type="evidence" value="ECO:0007669"/>
    <property type="project" value="InterPro"/>
</dbReference>
<accession>A0A0E3DAY0</accession>
<keyword evidence="3" id="KW-0687">Ribonucleoprotein</keyword>
<dbReference type="Gene3D" id="3.30.420.80">
    <property type="entry name" value="Ribosomal protein S11"/>
    <property type="match status" value="1"/>
</dbReference>
<keyword evidence="5" id="KW-0496">Mitochondrion</keyword>
<keyword evidence="4" id="KW-0812">Transmembrane</keyword>
<name>A0A0E3DAY0_PLOCA</name>
<organism evidence="5">
    <name type="scientific">Plocamium cartilagineum</name>
    <name type="common">Red comb weed</name>
    <name type="synonym">Gelidium cartilagineum</name>
    <dbReference type="NCBI Taxonomy" id="31452"/>
    <lineage>
        <taxon>Eukaryota</taxon>
        <taxon>Rhodophyta</taxon>
        <taxon>Florideophyceae</taxon>
        <taxon>Rhodymeniophycidae</taxon>
        <taxon>Plocamiales</taxon>
        <taxon>Plocamiaceae</taxon>
        <taxon>Plocamium</taxon>
    </lineage>
</organism>
<geneLocation type="mitochondrion" evidence="5"/>
<dbReference type="AlphaFoldDB" id="A0A0E3DAY0"/>
<protein>
    <submittedName>
        <fullName evidence="5">Ribosomal protein S11</fullName>
    </submittedName>
</protein>
<dbReference type="SUPFAM" id="SSF53137">
    <property type="entry name" value="Translational machinery components"/>
    <property type="match status" value="1"/>
</dbReference>
<keyword evidence="2 5" id="KW-0689">Ribosomal protein</keyword>
<dbReference type="PANTHER" id="PTHR11759">
    <property type="entry name" value="40S RIBOSOMAL PROTEIN S14/30S RIBOSOMAL PROTEIN S11"/>
    <property type="match status" value="1"/>
</dbReference>
<evidence type="ECO:0000256" key="1">
    <source>
        <dbReference type="ARBA" id="ARBA00006194"/>
    </source>
</evidence>
<proteinExistence type="inferred from homology"/>
<feature type="transmembrane region" description="Helical" evidence="4">
    <location>
        <begin position="46"/>
        <end position="63"/>
    </location>
</feature>
<evidence type="ECO:0000256" key="3">
    <source>
        <dbReference type="ARBA" id="ARBA00023274"/>
    </source>
</evidence>